<evidence type="ECO:0000313" key="4">
    <source>
        <dbReference type="EMBL" id="GAA0035242.1"/>
    </source>
</evidence>
<name>A0ABN0SLD2_9MICO</name>
<feature type="signal peptide" evidence="3">
    <location>
        <begin position="1"/>
        <end position="39"/>
    </location>
</feature>
<evidence type="ECO:0008006" key="6">
    <source>
        <dbReference type="Google" id="ProtNLM"/>
    </source>
</evidence>
<evidence type="ECO:0000256" key="2">
    <source>
        <dbReference type="SAM" id="Phobius"/>
    </source>
</evidence>
<keyword evidence="2" id="KW-0812">Transmembrane</keyword>
<keyword evidence="3" id="KW-0732">Signal</keyword>
<feature type="region of interest" description="Disordered" evidence="1">
    <location>
        <begin position="291"/>
        <end position="313"/>
    </location>
</feature>
<dbReference type="Proteomes" id="UP001498238">
    <property type="component" value="Unassembled WGS sequence"/>
</dbReference>
<dbReference type="EMBL" id="BAAAAF010000003">
    <property type="protein sequence ID" value="GAA0035242.1"/>
    <property type="molecule type" value="Genomic_DNA"/>
</dbReference>
<feature type="chain" id="PRO_5047199177" description="LPXTG-motif cell wall anchor domain-containing protein" evidence="3">
    <location>
        <begin position="40"/>
        <end position="313"/>
    </location>
</feature>
<comment type="caution">
    <text evidence="4">The sequence shown here is derived from an EMBL/GenBank/DDBJ whole genome shotgun (WGS) entry which is preliminary data.</text>
</comment>
<feature type="transmembrane region" description="Helical" evidence="2">
    <location>
        <begin position="265"/>
        <end position="287"/>
    </location>
</feature>
<keyword evidence="2" id="KW-0472">Membrane</keyword>
<organism evidence="4 5">
    <name type="scientific">Brevibacterium metallidurans</name>
    <dbReference type="NCBI Taxonomy" id="1482676"/>
    <lineage>
        <taxon>Bacteria</taxon>
        <taxon>Bacillati</taxon>
        <taxon>Actinomycetota</taxon>
        <taxon>Actinomycetes</taxon>
        <taxon>Micrococcales</taxon>
        <taxon>Brevibacteriaceae</taxon>
        <taxon>Brevibacterium</taxon>
    </lineage>
</organism>
<protein>
    <recommendedName>
        <fullName evidence="6">LPXTG-motif cell wall anchor domain-containing protein</fullName>
    </recommendedName>
</protein>
<gene>
    <name evidence="4" type="ORF">NCCP602_12030</name>
</gene>
<evidence type="ECO:0000256" key="3">
    <source>
        <dbReference type="SAM" id="SignalP"/>
    </source>
</evidence>
<accession>A0ABN0SLD2</accession>
<feature type="region of interest" description="Disordered" evidence="1">
    <location>
        <begin position="190"/>
        <end position="253"/>
    </location>
</feature>
<evidence type="ECO:0000256" key="1">
    <source>
        <dbReference type="SAM" id="MobiDB-lite"/>
    </source>
</evidence>
<proteinExistence type="predicted"/>
<keyword evidence="5" id="KW-1185">Reference proteome</keyword>
<evidence type="ECO:0000313" key="5">
    <source>
        <dbReference type="Proteomes" id="UP001498238"/>
    </source>
</evidence>
<keyword evidence="2" id="KW-1133">Transmembrane helix</keyword>
<feature type="compositionally biased region" description="Low complexity" evidence="1">
    <location>
        <begin position="221"/>
        <end position="246"/>
    </location>
</feature>
<reference evidence="4 5" key="1">
    <citation type="submission" date="2024-01" db="EMBL/GenBank/DDBJ databases">
        <title>Characterization of antibiotic resistant novel bacterial strains and their environmental applications.</title>
        <authorList>
            <person name="Manzoor S."/>
            <person name="Abbas S."/>
            <person name="Arshad M."/>
            <person name="Ahmed I."/>
        </authorList>
    </citation>
    <scope>NUCLEOTIDE SEQUENCE [LARGE SCALE GENOMIC DNA]</scope>
    <source>
        <strain evidence="4 5">NCCP-602</strain>
    </source>
</reference>
<sequence>MPSTLARAVRRRRRRCAAAFVLLTAVTVAILGIAAPASAKECPTSIAEAVRVSETDGSGESAPDDLQRAFPDVPELMAPGSGGDDELRVRSIAEVPVTAVLIVAPETAGVADPAHDLQVSITWAGRTVAKDSYRKVVGQRFALGELAPDADATLRVSVDLPAVGERDNDTQTRTWPLRFSLGLSTGVECAPGGSDAGGSAAEADDSGGGTAAEAETRADSDGTSAAGSSSEASSSGSSGISNSSAGSAGGAGSADGGWALPRTGFGGAGLITLAAAAIGLGLALVAVARRRRAGQRHVGTERAGGDARQGGAS</sequence>